<comment type="caution">
    <text evidence="1">The sequence shown here is derived from an EMBL/GenBank/DDBJ whole genome shotgun (WGS) entry which is preliminary data.</text>
</comment>
<reference evidence="1" key="1">
    <citation type="journal article" date="2014" name="Int. J. Syst. Evol. Microbiol.">
        <title>Complete genome sequence of Corynebacterium casei LMG S-19264T (=DSM 44701T), isolated from a smear-ripened cheese.</title>
        <authorList>
            <consortium name="US DOE Joint Genome Institute (JGI-PGF)"/>
            <person name="Walter F."/>
            <person name="Albersmeier A."/>
            <person name="Kalinowski J."/>
            <person name="Ruckert C."/>
        </authorList>
    </citation>
    <scope>NUCLEOTIDE SEQUENCE</scope>
    <source>
        <strain evidence="1">CCM 8433</strain>
    </source>
</reference>
<evidence type="ECO:0000313" key="1">
    <source>
        <dbReference type="EMBL" id="GGI64744.1"/>
    </source>
</evidence>
<dbReference type="AlphaFoldDB" id="A0A917N451"/>
<dbReference type="Proteomes" id="UP000622610">
    <property type="component" value="Unassembled WGS sequence"/>
</dbReference>
<dbReference type="Pfam" id="PF23857">
    <property type="entry name" value="Phage_TAC_19"/>
    <property type="match status" value="1"/>
</dbReference>
<organism evidence="1 2">
    <name type="scientific">Enterococcus alcedinis</name>
    <dbReference type="NCBI Taxonomy" id="1274384"/>
    <lineage>
        <taxon>Bacteria</taxon>
        <taxon>Bacillati</taxon>
        <taxon>Bacillota</taxon>
        <taxon>Bacilli</taxon>
        <taxon>Lactobacillales</taxon>
        <taxon>Enterococcaceae</taxon>
        <taxon>Enterococcus</taxon>
    </lineage>
</organism>
<dbReference type="EMBL" id="BMDT01000001">
    <property type="protein sequence ID" value="GGI64744.1"/>
    <property type="molecule type" value="Genomic_DNA"/>
</dbReference>
<protein>
    <submittedName>
        <fullName evidence="1">Uncharacterized protein</fullName>
    </submittedName>
</protein>
<gene>
    <name evidence="1" type="ORF">GCM10011482_03980</name>
</gene>
<accession>A0A917N451</accession>
<keyword evidence="2" id="KW-1185">Reference proteome</keyword>
<sequence length="136" mass="15747">MSEERTVKLQLRDDKGQMKEYFFDFVSQSKKLEYIRKEAALEERVDASGNKVETRLEDYQELQAEFVAGLFADKAVTKKAILEGLDSHDFKQIFEIIRYRVLGNSRKEDEEAKKAQEEQMKKLLAGLDSTTSNSDL</sequence>
<reference evidence="1" key="2">
    <citation type="submission" date="2020-09" db="EMBL/GenBank/DDBJ databases">
        <authorList>
            <person name="Sun Q."/>
            <person name="Sedlacek I."/>
        </authorList>
    </citation>
    <scope>NUCLEOTIDE SEQUENCE</scope>
    <source>
        <strain evidence="1">CCM 8433</strain>
    </source>
</reference>
<evidence type="ECO:0000313" key="2">
    <source>
        <dbReference type="Proteomes" id="UP000622610"/>
    </source>
</evidence>
<dbReference type="NCBIfam" id="NF047360">
    <property type="entry name" value="tail_chap_PVL"/>
    <property type="match status" value="1"/>
</dbReference>
<name>A0A917N451_9ENTE</name>
<dbReference type="RefSeq" id="WP_229731646.1">
    <property type="nucleotide sequence ID" value="NZ_BMDT01000001.1"/>
</dbReference>
<proteinExistence type="predicted"/>
<dbReference type="InterPro" id="IPR057006">
    <property type="entry name" value="Phage_TAC_19"/>
</dbReference>